<dbReference type="PANTHER" id="PTHR37029">
    <property type="entry name" value="SSR1768 PROTEIN"/>
    <property type="match status" value="1"/>
</dbReference>
<reference evidence="1 2" key="1">
    <citation type="journal article" date="2016" name="Nat. Commun.">
        <title>Thousands of microbial genomes shed light on interconnected biogeochemical processes in an aquifer system.</title>
        <authorList>
            <person name="Anantharaman K."/>
            <person name="Brown C.T."/>
            <person name="Hug L.A."/>
            <person name="Sharon I."/>
            <person name="Castelle C.J."/>
            <person name="Probst A.J."/>
            <person name="Thomas B.C."/>
            <person name="Singh A."/>
            <person name="Wilkins M.J."/>
            <person name="Karaoz U."/>
            <person name="Brodie E.L."/>
            <person name="Williams K.H."/>
            <person name="Hubbard S.S."/>
            <person name="Banfield J.F."/>
        </authorList>
    </citation>
    <scope>NUCLEOTIDE SEQUENCE [LARGE SCALE GENOMIC DNA]</scope>
</reference>
<sequence length="69" mass="7877">MRKIRYSKDVDALLIQLSDKKIDYAEEEGQMIIHFSKDGEPVLLEILDAKDFILNSLSSVVKEKEVAIP</sequence>
<accession>A0A1F7SCL0</accession>
<evidence type="ECO:0000313" key="2">
    <source>
        <dbReference type="Proteomes" id="UP000178082"/>
    </source>
</evidence>
<dbReference type="Pfam" id="PF10049">
    <property type="entry name" value="DUF2283"/>
    <property type="match status" value="1"/>
</dbReference>
<protein>
    <recommendedName>
        <fullName evidence="3">DUF2283 domain-containing protein</fullName>
    </recommendedName>
</protein>
<dbReference type="EMBL" id="MGDI01000041">
    <property type="protein sequence ID" value="OGL51505.1"/>
    <property type="molecule type" value="Genomic_DNA"/>
</dbReference>
<gene>
    <name evidence="1" type="ORF">A3G31_03360</name>
</gene>
<proteinExistence type="predicted"/>
<dbReference type="Proteomes" id="UP000178082">
    <property type="component" value="Unassembled WGS sequence"/>
</dbReference>
<dbReference type="PANTHER" id="PTHR37029:SF1">
    <property type="entry name" value="SSR1768 PROTEIN"/>
    <property type="match status" value="1"/>
</dbReference>
<dbReference type="AlphaFoldDB" id="A0A1F7SCL0"/>
<dbReference type="InterPro" id="IPR019270">
    <property type="entry name" value="DUF2283"/>
</dbReference>
<name>A0A1F7SCL0_9BACT</name>
<comment type="caution">
    <text evidence="1">The sequence shown here is derived from an EMBL/GenBank/DDBJ whole genome shotgun (WGS) entry which is preliminary data.</text>
</comment>
<organism evidence="1 2">
    <name type="scientific">Candidatus Schekmanbacteria bacterium RIFCSPLOWO2_12_FULL_38_15</name>
    <dbReference type="NCBI Taxonomy" id="1817883"/>
    <lineage>
        <taxon>Bacteria</taxon>
        <taxon>Candidatus Schekmaniibacteriota</taxon>
    </lineage>
</organism>
<evidence type="ECO:0008006" key="3">
    <source>
        <dbReference type="Google" id="ProtNLM"/>
    </source>
</evidence>
<evidence type="ECO:0000313" key="1">
    <source>
        <dbReference type="EMBL" id="OGL51505.1"/>
    </source>
</evidence>